<evidence type="ECO:0000313" key="7">
    <source>
        <dbReference type="Proteomes" id="UP000266183"/>
    </source>
</evidence>
<evidence type="ECO:0000259" key="5">
    <source>
        <dbReference type="PROSITE" id="PS50160"/>
    </source>
</evidence>
<dbReference type="Pfam" id="PF04679">
    <property type="entry name" value="DNA_ligase_A_C"/>
    <property type="match status" value="1"/>
</dbReference>
<dbReference type="EC" id="6.5.1.1" evidence="2"/>
<keyword evidence="7" id="KW-1185">Reference proteome</keyword>
<dbReference type="CDD" id="cd07906">
    <property type="entry name" value="Adenylation_DNA_ligase_LigD_LigC"/>
    <property type="match status" value="1"/>
</dbReference>
<organism evidence="6 7">
    <name type="scientific">Chryseolinea soli</name>
    <dbReference type="NCBI Taxonomy" id="2321403"/>
    <lineage>
        <taxon>Bacteria</taxon>
        <taxon>Pseudomonadati</taxon>
        <taxon>Bacteroidota</taxon>
        <taxon>Cytophagia</taxon>
        <taxon>Cytophagales</taxon>
        <taxon>Fulvivirgaceae</taxon>
        <taxon>Chryseolinea</taxon>
    </lineage>
</organism>
<evidence type="ECO:0000256" key="3">
    <source>
        <dbReference type="ARBA" id="ARBA00022598"/>
    </source>
</evidence>
<evidence type="ECO:0000313" key="6">
    <source>
        <dbReference type="EMBL" id="AYB32344.1"/>
    </source>
</evidence>
<dbReference type="Pfam" id="PF01068">
    <property type="entry name" value="DNA_ligase_A_M"/>
    <property type="match status" value="1"/>
</dbReference>
<dbReference type="Gene3D" id="3.30.1490.70">
    <property type="match status" value="1"/>
</dbReference>
<reference evidence="7" key="1">
    <citation type="submission" date="2018-09" db="EMBL/GenBank/DDBJ databases">
        <title>Chryseolinea sp. KIS68-18 isolated from soil.</title>
        <authorList>
            <person name="Weon H.-Y."/>
            <person name="Kwon S.-W."/>
            <person name="Lee S.A."/>
        </authorList>
    </citation>
    <scope>NUCLEOTIDE SEQUENCE [LARGE SCALE GENOMIC DNA]</scope>
    <source>
        <strain evidence="7">KIS68-18</strain>
    </source>
</reference>
<dbReference type="GO" id="GO:0006310">
    <property type="term" value="P:DNA recombination"/>
    <property type="evidence" value="ECO:0007669"/>
    <property type="project" value="InterPro"/>
</dbReference>
<comment type="catalytic activity">
    <reaction evidence="4">
        <text>ATP + (deoxyribonucleotide)n-3'-hydroxyl + 5'-phospho-(deoxyribonucleotide)m = (deoxyribonucleotide)n+m + AMP + diphosphate.</text>
        <dbReference type="EC" id="6.5.1.1"/>
    </reaction>
</comment>
<accession>A0A385SMW9</accession>
<dbReference type="EMBL" id="CP032382">
    <property type="protein sequence ID" value="AYB32344.1"/>
    <property type="molecule type" value="Genomic_DNA"/>
</dbReference>
<dbReference type="InterPro" id="IPR050191">
    <property type="entry name" value="ATP-dep_DNA_ligase"/>
</dbReference>
<dbReference type="GO" id="GO:0006281">
    <property type="term" value="P:DNA repair"/>
    <property type="evidence" value="ECO:0007669"/>
    <property type="project" value="InterPro"/>
</dbReference>
<proteinExistence type="inferred from homology"/>
<dbReference type="PANTHER" id="PTHR45674">
    <property type="entry name" value="DNA LIGASE 1/3 FAMILY MEMBER"/>
    <property type="match status" value="1"/>
</dbReference>
<dbReference type="AlphaFoldDB" id="A0A385SMW9"/>
<comment type="similarity">
    <text evidence="1">Belongs to the ATP-dependent DNA ligase family.</text>
</comment>
<dbReference type="SUPFAM" id="SSF56091">
    <property type="entry name" value="DNA ligase/mRNA capping enzyme, catalytic domain"/>
    <property type="match status" value="1"/>
</dbReference>
<evidence type="ECO:0000256" key="4">
    <source>
        <dbReference type="ARBA" id="ARBA00034003"/>
    </source>
</evidence>
<dbReference type="InterPro" id="IPR012340">
    <property type="entry name" value="NA-bd_OB-fold"/>
</dbReference>
<dbReference type="Proteomes" id="UP000266183">
    <property type="component" value="Chromosome"/>
</dbReference>
<dbReference type="Gene3D" id="3.30.470.30">
    <property type="entry name" value="DNA ligase/mRNA capping enzyme"/>
    <property type="match status" value="1"/>
</dbReference>
<dbReference type="OrthoDB" id="9802472at2"/>
<dbReference type="InterPro" id="IPR014146">
    <property type="entry name" value="LigD_ligase_dom"/>
</dbReference>
<sequence length="308" mass="34925">MKYVKIEGGVKFSKFISPMSATLSDQPAFDDPNWLFEIKWDGYRAIAELDGANTRFYSRNGLSYNKAYPKVYNELIKIDLPGTILDGEVVVFRDGLPSFQAIQNYKSTQNVPIQFVVFDCLQLQGKDLTKLKLADRKELLKAALPNGNVVKYCDHVVGDGKALFEQARKIQLEGIIAKRADSKYYLDKRSKEWLKIKNINVDDFIVIGWTDPKASRQHFGALILAQERDGKLIFAGEVGTGFTAVQLKSLFNKIQLLEVDECPLDEPVKKDNGFHWTKPKFSVQVQYAEITDDGHIRHPSFLGLRGDK</sequence>
<dbReference type="PANTHER" id="PTHR45674:SF4">
    <property type="entry name" value="DNA LIGASE 1"/>
    <property type="match status" value="1"/>
</dbReference>
<evidence type="ECO:0000256" key="1">
    <source>
        <dbReference type="ARBA" id="ARBA00007572"/>
    </source>
</evidence>
<evidence type="ECO:0000256" key="2">
    <source>
        <dbReference type="ARBA" id="ARBA00012727"/>
    </source>
</evidence>
<dbReference type="KEGG" id="chk:D4L85_17975"/>
<dbReference type="SUPFAM" id="SSF50249">
    <property type="entry name" value="Nucleic acid-binding proteins"/>
    <property type="match status" value="1"/>
</dbReference>
<dbReference type="CDD" id="cd07971">
    <property type="entry name" value="OBF_DNA_ligase_LigD"/>
    <property type="match status" value="1"/>
</dbReference>
<dbReference type="GO" id="GO:0003910">
    <property type="term" value="F:DNA ligase (ATP) activity"/>
    <property type="evidence" value="ECO:0007669"/>
    <property type="project" value="UniProtKB-EC"/>
</dbReference>
<name>A0A385SMW9_9BACT</name>
<dbReference type="NCBIfam" id="TIGR02779">
    <property type="entry name" value="NHEJ_ligase_lig"/>
    <property type="match status" value="1"/>
</dbReference>
<dbReference type="Gene3D" id="2.40.50.140">
    <property type="entry name" value="Nucleic acid-binding proteins"/>
    <property type="match status" value="1"/>
</dbReference>
<dbReference type="RefSeq" id="WP_119755597.1">
    <property type="nucleotide sequence ID" value="NZ_CP032382.1"/>
</dbReference>
<dbReference type="GO" id="GO:0005524">
    <property type="term" value="F:ATP binding"/>
    <property type="evidence" value="ECO:0007669"/>
    <property type="project" value="InterPro"/>
</dbReference>
<feature type="domain" description="ATP-dependent DNA ligase family profile" evidence="5">
    <location>
        <begin position="106"/>
        <end position="197"/>
    </location>
</feature>
<gene>
    <name evidence="6" type="ORF">D4L85_17975</name>
</gene>
<keyword evidence="3" id="KW-0436">Ligase</keyword>
<protein>
    <recommendedName>
        <fullName evidence="2">DNA ligase (ATP)</fullName>
        <ecNumber evidence="2">6.5.1.1</ecNumber>
    </recommendedName>
</protein>
<dbReference type="InterPro" id="IPR012309">
    <property type="entry name" value="DNA_ligase_ATP-dep_C"/>
</dbReference>
<dbReference type="InterPro" id="IPR012310">
    <property type="entry name" value="DNA_ligase_ATP-dep_cent"/>
</dbReference>
<dbReference type="PROSITE" id="PS50160">
    <property type="entry name" value="DNA_LIGASE_A3"/>
    <property type="match status" value="1"/>
</dbReference>